<name>A0A2H0RBJ8_UNCKA</name>
<dbReference type="GO" id="GO:0016787">
    <property type="term" value="F:hydrolase activity"/>
    <property type="evidence" value="ECO:0007669"/>
    <property type="project" value="InterPro"/>
</dbReference>
<comment type="caution">
    <text evidence="3">The sequence shown here is derived from an EMBL/GenBank/DDBJ whole genome shotgun (WGS) entry which is preliminary data.</text>
</comment>
<dbReference type="InterPro" id="IPR029052">
    <property type="entry name" value="Metallo-depent_PP-like"/>
</dbReference>
<sequence>MSKKIYLFYILTLILIVLSSLFFLYKRTQKSENLSPQPIKYTKTPSSNIVYSISIMSDPHLSLDNLKKALAMSKELNVSYIIVVGDLSDFGTAANLRELKKVLDTSALPYLVLPGDRDVYLNGLESNINNSYFVNVFADNNICSNQLLNQYEILCLSNPYNYILLPDDYLTNFYENLKRASVLVSSQPIYNSQSNIYMGYYDSGVKHQGGEILSALNASSVQLSISGDAHFFSNYSDPYNTHISYFTLGALTDERNIQQPNFAVLKKYENGSFSLDPVFLGD</sequence>
<evidence type="ECO:0000259" key="2">
    <source>
        <dbReference type="Pfam" id="PF00149"/>
    </source>
</evidence>
<organism evidence="3 4">
    <name type="scientific">candidate division WWE3 bacterium CG10_big_fil_rev_8_21_14_0_10_32_10</name>
    <dbReference type="NCBI Taxonomy" id="1975090"/>
    <lineage>
        <taxon>Bacteria</taxon>
        <taxon>Katanobacteria</taxon>
    </lineage>
</organism>
<dbReference type="SUPFAM" id="SSF56300">
    <property type="entry name" value="Metallo-dependent phosphatases"/>
    <property type="match status" value="1"/>
</dbReference>
<dbReference type="InterPro" id="IPR004843">
    <property type="entry name" value="Calcineurin-like_PHP"/>
</dbReference>
<proteinExistence type="predicted"/>
<feature type="transmembrane region" description="Helical" evidence="1">
    <location>
        <begin position="6"/>
        <end position="25"/>
    </location>
</feature>
<keyword evidence="1" id="KW-0812">Transmembrane</keyword>
<keyword evidence="1" id="KW-1133">Transmembrane helix</keyword>
<keyword evidence="1" id="KW-0472">Membrane</keyword>
<dbReference type="AlphaFoldDB" id="A0A2H0RBJ8"/>
<feature type="domain" description="Calcineurin-like phosphoesterase" evidence="2">
    <location>
        <begin position="53"/>
        <end position="230"/>
    </location>
</feature>
<gene>
    <name evidence="3" type="ORF">COV24_00345</name>
</gene>
<dbReference type="Pfam" id="PF00149">
    <property type="entry name" value="Metallophos"/>
    <property type="match status" value="1"/>
</dbReference>
<dbReference type="EMBL" id="PCXU01000005">
    <property type="protein sequence ID" value="PIR43888.1"/>
    <property type="molecule type" value="Genomic_DNA"/>
</dbReference>
<evidence type="ECO:0000313" key="3">
    <source>
        <dbReference type="EMBL" id="PIR43888.1"/>
    </source>
</evidence>
<reference evidence="3 4" key="1">
    <citation type="submission" date="2017-09" db="EMBL/GenBank/DDBJ databases">
        <title>Depth-based differentiation of microbial function through sediment-hosted aquifers and enrichment of novel symbionts in the deep terrestrial subsurface.</title>
        <authorList>
            <person name="Probst A.J."/>
            <person name="Ladd B."/>
            <person name="Jarett J.K."/>
            <person name="Geller-Mcgrath D.E."/>
            <person name="Sieber C.M."/>
            <person name="Emerson J.B."/>
            <person name="Anantharaman K."/>
            <person name="Thomas B.C."/>
            <person name="Malmstrom R."/>
            <person name="Stieglmeier M."/>
            <person name="Klingl A."/>
            <person name="Woyke T."/>
            <person name="Ryan C.M."/>
            <person name="Banfield J.F."/>
        </authorList>
    </citation>
    <scope>NUCLEOTIDE SEQUENCE [LARGE SCALE GENOMIC DNA]</scope>
    <source>
        <strain evidence="3">CG10_big_fil_rev_8_21_14_0_10_32_10</strain>
    </source>
</reference>
<dbReference type="Gene3D" id="3.60.21.10">
    <property type="match status" value="1"/>
</dbReference>
<protein>
    <recommendedName>
        <fullName evidence="2">Calcineurin-like phosphoesterase domain-containing protein</fullName>
    </recommendedName>
</protein>
<dbReference type="Proteomes" id="UP000230214">
    <property type="component" value="Unassembled WGS sequence"/>
</dbReference>
<accession>A0A2H0RBJ8</accession>
<evidence type="ECO:0000256" key="1">
    <source>
        <dbReference type="SAM" id="Phobius"/>
    </source>
</evidence>
<evidence type="ECO:0000313" key="4">
    <source>
        <dbReference type="Proteomes" id="UP000230214"/>
    </source>
</evidence>